<dbReference type="AlphaFoldDB" id="A0A402CUC2"/>
<sequence>MSTETLIKPTEEMLTQASTFHTFPLPHQSSFAPEVFIHRSEIPSYVLAAEANTYGWDTVNCIRLPIVNEVLKKSQQFPAHLEMTIDESTGWSIAADFDAWQVAQGGSGAILMMKLPLKSAAMNYSAGENNQKTLNITNGYALISIKLRYLPQASPARAAGDNPLEIEQLLSDPFPRSSDDPAVVVQKIDYGSATPDEVAKSLFVAAFSLLMTDNLDKFTHIFAVVNLNAKAAHEEYLWLKPTYTSYAYFQGLDEKSSYFAVLNQTEGRSTDGLTNQAPGSAIPADCDAAILISLPLFLQKVMLPGMTRAFTQAPADAFIVKNLGQVIENTQRVKMNSVKVAGSNYTPYLDELVLQVVGDELQMQTRVSINISPGIDAYVNATYYNAIGLVQKPDLTYTLDFEQSRDPIIESYYKVAPGVIITQIIVGMIGTIIGAVVYEVLKEGVMRVIIVALITIVSGVAAATPTIIAEAVKEGLTSVLPGIGPLVNDATDPVQWPSSSGFSIKTAELNGSFQMGGTLLK</sequence>
<keyword evidence="5" id="KW-1185">Reference proteome</keyword>
<feature type="domain" description="Protein OrfX2/OrfX3/P47" evidence="3">
    <location>
        <begin position="53"/>
        <end position="517"/>
    </location>
</feature>
<reference evidence="4 5" key="1">
    <citation type="journal article" date="2019" name="Int. J. Syst. Evol. Microbiol.">
        <title>Capsulimonas corticalis gen. nov., sp. nov., an aerobic capsulated bacterium, of a novel bacterial order, Capsulimonadales ord. nov., of the class Armatimonadia of the phylum Armatimonadetes.</title>
        <authorList>
            <person name="Li J."/>
            <person name="Kudo C."/>
            <person name="Tonouchi A."/>
        </authorList>
    </citation>
    <scope>NUCLEOTIDE SEQUENCE [LARGE SCALE GENOMIC DNA]</scope>
    <source>
        <strain evidence="4 5">AX-7</strain>
    </source>
</reference>
<evidence type="ECO:0000256" key="1">
    <source>
        <dbReference type="ARBA" id="ARBA00023026"/>
    </source>
</evidence>
<dbReference type="RefSeq" id="WP_119320970.1">
    <property type="nucleotide sequence ID" value="NZ_AP025739.1"/>
</dbReference>
<protein>
    <recommendedName>
        <fullName evidence="3">Protein OrfX2/OrfX3/P47 domain-containing protein</fullName>
    </recommendedName>
</protein>
<name>A0A402CUC2_9BACT</name>
<dbReference type="Proteomes" id="UP000287394">
    <property type="component" value="Chromosome"/>
</dbReference>
<accession>A0A402CUC2</accession>
<evidence type="ECO:0000256" key="2">
    <source>
        <dbReference type="ARBA" id="ARBA00035010"/>
    </source>
</evidence>
<comment type="similarity">
    <text evidence="2">Belongs to the TULIP P47 family.</text>
</comment>
<dbReference type="InterPro" id="IPR010567">
    <property type="entry name" value="OrfX2/OrfX3/P47"/>
</dbReference>
<dbReference type="OrthoDB" id="2082394at2"/>
<evidence type="ECO:0000313" key="5">
    <source>
        <dbReference type="Proteomes" id="UP000287394"/>
    </source>
</evidence>
<evidence type="ECO:0000313" key="4">
    <source>
        <dbReference type="EMBL" id="BDI28914.1"/>
    </source>
</evidence>
<keyword evidence="1" id="KW-0843">Virulence</keyword>
<organism evidence="4 5">
    <name type="scientific">Capsulimonas corticalis</name>
    <dbReference type="NCBI Taxonomy" id="2219043"/>
    <lineage>
        <taxon>Bacteria</taxon>
        <taxon>Bacillati</taxon>
        <taxon>Armatimonadota</taxon>
        <taxon>Armatimonadia</taxon>
        <taxon>Capsulimonadales</taxon>
        <taxon>Capsulimonadaceae</taxon>
        <taxon>Capsulimonas</taxon>
    </lineage>
</organism>
<evidence type="ECO:0000259" key="3">
    <source>
        <dbReference type="Pfam" id="PF06597"/>
    </source>
</evidence>
<proteinExistence type="inferred from homology"/>
<dbReference type="Pfam" id="PF06597">
    <property type="entry name" value="Clostridium_P47"/>
    <property type="match status" value="1"/>
</dbReference>
<gene>
    <name evidence="4" type="ORF">CCAX7_009650</name>
</gene>
<dbReference type="KEGG" id="ccot:CCAX7_009650"/>
<dbReference type="EMBL" id="AP025739">
    <property type="protein sequence ID" value="BDI28914.1"/>
    <property type="molecule type" value="Genomic_DNA"/>
</dbReference>